<keyword evidence="10 11" id="KW-0472">Membrane</keyword>
<evidence type="ECO:0000256" key="1">
    <source>
        <dbReference type="ARBA" id="ARBA00000085"/>
    </source>
</evidence>
<dbReference type="Gene3D" id="1.10.287.130">
    <property type="match status" value="1"/>
</dbReference>
<reference evidence="14 15" key="1">
    <citation type="submission" date="2020-08" db="EMBL/GenBank/DDBJ databases">
        <title>Oceanospirillum sp. nov. isolated from marine sediment.</title>
        <authorList>
            <person name="Ji X."/>
        </authorList>
    </citation>
    <scope>NUCLEOTIDE SEQUENCE [LARGE SCALE GENOMIC DNA]</scope>
    <source>
        <strain evidence="14 15">D5</strain>
    </source>
</reference>
<evidence type="ECO:0000256" key="2">
    <source>
        <dbReference type="ARBA" id="ARBA00004370"/>
    </source>
</evidence>
<dbReference type="RefSeq" id="WP_182808619.1">
    <property type="nucleotide sequence ID" value="NZ_JACJFM010000009.1"/>
</dbReference>
<dbReference type="GO" id="GO:0016020">
    <property type="term" value="C:membrane"/>
    <property type="evidence" value="ECO:0007669"/>
    <property type="project" value="UniProtKB-SubCell"/>
</dbReference>
<evidence type="ECO:0000259" key="12">
    <source>
        <dbReference type="PROSITE" id="PS50109"/>
    </source>
</evidence>
<comment type="caution">
    <text evidence="14">The sequence shown here is derived from an EMBL/GenBank/DDBJ whole genome shotgun (WGS) entry which is preliminary data.</text>
</comment>
<dbReference type="EC" id="2.7.13.3" evidence="3"/>
<dbReference type="InterPro" id="IPR004358">
    <property type="entry name" value="Sig_transdc_His_kin-like_C"/>
</dbReference>
<dbReference type="GO" id="GO:0000155">
    <property type="term" value="F:phosphorelay sensor kinase activity"/>
    <property type="evidence" value="ECO:0007669"/>
    <property type="project" value="InterPro"/>
</dbReference>
<evidence type="ECO:0000256" key="7">
    <source>
        <dbReference type="ARBA" id="ARBA00022777"/>
    </source>
</evidence>
<protein>
    <recommendedName>
        <fullName evidence="3">histidine kinase</fullName>
        <ecNumber evidence="3">2.7.13.3</ecNumber>
    </recommendedName>
</protein>
<dbReference type="EMBL" id="JACJFM010000009">
    <property type="protein sequence ID" value="MBB1486843.1"/>
    <property type="molecule type" value="Genomic_DNA"/>
</dbReference>
<dbReference type="Gene3D" id="6.10.340.10">
    <property type="match status" value="1"/>
</dbReference>
<keyword evidence="6 11" id="KW-0812">Transmembrane</keyword>
<proteinExistence type="predicted"/>
<dbReference type="InterPro" id="IPR003594">
    <property type="entry name" value="HATPase_dom"/>
</dbReference>
<dbReference type="CDD" id="cd00082">
    <property type="entry name" value="HisKA"/>
    <property type="match status" value="1"/>
</dbReference>
<evidence type="ECO:0000313" key="15">
    <source>
        <dbReference type="Proteomes" id="UP000565262"/>
    </source>
</evidence>
<sequence>MILLFIRIFLICLSALLVTSALTAYWRDKTDEKMLNEDIISDYQQQIESVYKEQGLRGLRHWVRQNNHRAPYILLVDSHSPLAIMGFKPRWEPRDRINTWLDRHWNKEKKLDLTIPEAGNTSFWLMIKPERDMPPPPPRPLWPILLAIITISLFVAFFVTRPIKRLSKDIRSWHDNRFHGSIDTRIARRKDSLGDLGKELNALSANVHTLLEQQKQLLRDVSHELRSPMARIRVASELLKHPESKNQDQLIIRIDDEIETLDQLVEELLTLQRWQSPGQDIQAESFDLHQLCTEIKHRLQIEADQKHVQIRLNADKPVMNFSGIEKPLKRALENILRNGIRFSPEAGEIKLQIKQSQDRSIQLTIEDQGPGVEEEQLEQLFDPFFRADNARTPGGKSIGVGLTIAREGVRLNNGDISASNKYDTEGNRQGLVIHINIKEAPPASR</sequence>
<dbReference type="SUPFAM" id="SSF47384">
    <property type="entry name" value="Homodimeric domain of signal transducing histidine kinase"/>
    <property type="match status" value="1"/>
</dbReference>
<evidence type="ECO:0000313" key="14">
    <source>
        <dbReference type="EMBL" id="MBB1486843.1"/>
    </source>
</evidence>
<accession>A0A839IN13</accession>
<name>A0A839IN13_9GAMM</name>
<dbReference type="PANTHER" id="PTHR45436:SF5">
    <property type="entry name" value="SENSOR HISTIDINE KINASE TRCS"/>
    <property type="match status" value="1"/>
</dbReference>
<dbReference type="InterPro" id="IPR036097">
    <property type="entry name" value="HisK_dim/P_sf"/>
</dbReference>
<evidence type="ECO:0000256" key="6">
    <source>
        <dbReference type="ARBA" id="ARBA00022692"/>
    </source>
</evidence>
<dbReference type="PANTHER" id="PTHR45436">
    <property type="entry name" value="SENSOR HISTIDINE KINASE YKOH"/>
    <property type="match status" value="1"/>
</dbReference>
<dbReference type="InterPro" id="IPR003661">
    <property type="entry name" value="HisK_dim/P_dom"/>
</dbReference>
<dbReference type="SUPFAM" id="SSF55874">
    <property type="entry name" value="ATPase domain of HSP90 chaperone/DNA topoisomerase II/histidine kinase"/>
    <property type="match status" value="1"/>
</dbReference>
<dbReference type="InterPro" id="IPR036890">
    <property type="entry name" value="HATPase_C_sf"/>
</dbReference>
<keyword evidence="5" id="KW-0808">Transferase</keyword>
<keyword evidence="4" id="KW-0597">Phosphoprotein</keyword>
<evidence type="ECO:0000256" key="11">
    <source>
        <dbReference type="SAM" id="Phobius"/>
    </source>
</evidence>
<dbReference type="Pfam" id="PF02518">
    <property type="entry name" value="HATPase_c"/>
    <property type="match status" value="1"/>
</dbReference>
<evidence type="ECO:0000256" key="9">
    <source>
        <dbReference type="ARBA" id="ARBA00023012"/>
    </source>
</evidence>
<dbReference type="Gene3D" id="3.30.565.10">
    <property type="entry name" value="Histidine kinase-like ATPase, C-terminal domain"/>
    <property type="match status" value="1"/>
</dbReference>
<keyword evidence="8 11" id="KW-1133">Transmembrane helix</keyword>
<evidence type="ECO:0000256" key="4">
    <source>
        <dbReference type="ARBA" id="ARBA00022553"/>
    </source>
</evidence>
<dbReference type="PRINTS" id="PR00344">
    <property type="entry name" value="BCTRLSENSOR"/>
</dbReference>
<dbReference type="SMART" id="SM00387">
    <property type="entry name" value="HATPase_c"/>
    <property type="match status" value="1"/>
</dbReference>
<keyword evidence="9" id="KW-0902">Two-component regulatory system</keyword>
<gene>
    <name evidence="14" type="ORF">H4O21_09495</name>
</gene>
<feature type="domain" description="Histidine kinase" evidence="12">
    <location>
        <begin position="220"/>
        <end position="441"/>
    </location>
</feature>
<keyword evidence="7 14" id="KW-0418">Kinase</keyword>
<dbReference type="InterPro" id="IPR050428">
    <property type="entry name" value="TCS_sensor_his_kinase"/>
</dbReference>
<dbReference type="InterPro" id="IPR005467">
    <property type="entry name" value="His_kinase_dom"/>
</dbReference>
<comment type="subcellular location">
    <subcellularLocation>
        <location evidence="2">Membrane</location>
    </subcellularLocation>
</comment>
<keyword evidence="15" id="KW-1185">Reference proteome</keyword>
<feature type="transmembrane region" description="Helical" evidence="11">
    <location>
        <begin position="141"/>
        <end position="159"/>
    </location>
</feature>
<dbReference type="AlphaFoldDB" id="A0A839IN13"/>
<dbReference type="PROSITE" id="PS50109">
    <property type="entry name" value="HIS_KIN"/>
    <property type="match status" value="1"/>
</dbReference>
<evidence type="ECO:0000256" key="5">
    <source>
        <dbReference type="ARBA" id="ARBA00022679"/>
    </source>
</evidence>
<organism evidence="14 15">
    <name type="scientific">Oceanospirillum sediminis</name>
    <dbReference type="NCBI Taxonomy" id="2760088"/>
    <lineage>
        <taxon>Bacteria</taxon>
        <taxon>Pseudomonadati</taxon>
        <taxon>Pseudomonadota</taxon>
        <taxon>Gammaproteobacteria</taxon>
        <taxon>Oceanospirillales</taxon>
        <taxon>Oceanospirillaceae</taxon>
        <taxon>Oceanospirillum</taxon>
    </lineage>
</organism>
<feature type="domain" description="HAMP" evidence="13">
    <location>
        <begin position="157"/>
        <end position="212"/>
    </location>
</feature>
<dbReference type="SMART" id="SM00388">
    <property type="entry name" value="HisKA"/>
    <property type="match status" value="1"/>
</dbReference>
<evidence type="ECO:0000259" key="13">
    <source>
        <dbReference type="PROSITE" id="PS50885"/>
    </source>
</evidence>
<evidence type="ECO:0000256" key="3">
    <source>
        <dbReference type="ARBA" id="ARBA00012438"/>
    </source>
</evidence>
<comment type="catalytic activity">
    <reaction evidence="1">
        <text>ATP + protein L-histidine = ADP + protein N-phospho-L-histidine.</text>
        <dbReference type="EC" id="2.7.13.3"/>
    </reaction>
</comment>
<dbReference type="InterPro" id="IPR003660">
    <property type="entry name" value="HAMP_dom"/>
</dbReference>
<dbReference type="Pfam" id="PF00512">
    <property type="entry name" value="HisKA"/>
    <property type="match status" value="1"/>
</dbReference>
<dbReference type="PROSITE" id="PS50885">
    <property type="entry name" value="HAMP"/>
    <property type="match status" value="1"/>
</dbReference>
<evidence type="ECO:0000256" key="8">
    <source>
        <dbReference type="ARBA" id="ARBA00022989"/>
    </source>
</evidence>
<dbReference type="Proteomes" id="UP000565262">
    <property type="component" value="Unassembled WGS sequence"/>
</dbReference>
<evidence type="ECO:0000256" key="10">
    <source>
        <dbReference type="ARBA" id="ARBA00023136"/>
    </source>
</evidence>